<proteinExistence type="predicted"/>
<organism evidence="1 2">
    <name type="scientific">Aspergillus brunneoviolaceus CBS 621.78</name>
    <dbReference type="NCBI Taxonomy" id="1450534"/>
    <lineage>
        <taxon>Eukaryota</taxon>
        <taxon>Fungi</taxon>
        <taxon>Dikarya</taxon>
        <taxon>Ascomycota</taxon>
        <taxon>Pezizomycotina</taxon>
        <taxon>Eurotiomycetes</taxon>
        <taxon>Eurotiomycetidae</taxon>
        <taxon>Eurotiales</taxon>
        <taxon>Aspergillaceae</taxon>
        <taxon>Aspergillus</taxon>
        <taxon>Aspergillus subgen. Circumdati</taxon>
    </lineage>
</organism>
<keyword evidence="2" id="KW-1185">Reference proteome</keyword>
<accession>A0ACD1G419</accession>
<evidence type="ECO:0000313" key="1">
    <source>
        <dbReference type="EMBL" id="RAH44007.1"/>
    </source>
</evidence>
<dbReference type="EMBL" id="KZ825357">
    <property type="protein sequence ID" value="RAH44007.1"/>
    <property type="molecule type" value="Genomic_DNA"/>
</dbReference>
<sequence length="136" mass="15276">MPRQSEYPQNAICRHWAIEWGWQMHLASQTDSTCPPSQARGKGKGAKRHPRLMHDESGVRYLEVGERSWEVSPPGIRRLQPAVDEKRGEEGKDAGNERQLGRDYMLNSHDPCSLTPSAARHNDDGGPNSMTPVNFS</sequence>
<dbReference type="Proteomes" id="UP000249057">
    <property type="component" value="Unassembled WGS sequence"/>
</dbReference>
<gene>
    <name evidence="1" type="ORF">BO95DRAFT_189186</name>
</gene>
<evidence type="ECO:0000313" key="2">
    <source>
        <dbReference type="Proteomes" id="UP000249057"/>
    </source>
</evidence>
<protein>
    <submittedName>
        <fullName evidence="1">Uncharacterized protein</fullName>
    </submittedName>
</protein>
<name>A0ACD1G419_9EURO</name>
<reference evidence="1" key="1">
    <citation type="submission" date="2018-02" db="EMBL/GenBank/DDBJ databases">
        <title>The genomes of Aspergillus section Nigri reveals drivers in fungal speciation.</title>
        <authorList>
            <consortium name="DOE Joint Genome Institute"/>
            <person name="Vesth T.C."/>
            <person name="Nybo J."/>
            <person name="Theobald S."/>
            <person name="Brandl J."/>
            <person name="Frisvad J.C."/>
            <person name="Nielsen K.F."/>
            <person name="Lyhne E.K."/>
            <person name="Kogle M.E."/>
            <person name="Kuo A."/>
            <person name="Riley R."/>
            <person name="Clum A."/>
            <person name="Nolan M."/>
            <person name="Lipzen A."/>
            <person name="Salamov A."/>
            <person name="Henrissat B."/>
            <person name="Wiebenga A."/>
            <person name="De vries R.P."/>
            <person name="Grigoriev I.V."/>
            <person name="Mortensen U.H."/>
            <person name="Andersen M.R."/>
            <person name="Baker S.E."/>
        </authorList>
    </citation>
    <scope>NUCLEOTIDE SEQUENCE</scope>
    <source>
        <strain evidence="1">CBS 621.78</strain>
    </source>
</reference>